<proteinExistence type="predicted"/>
<sequence length="352" mass="40179">MCRKGPIPGSSFLLTQILRRPPSRNVSLLYSVLSTVPKAKTKSHHLSVIISRSRYIEQSPPSKRVLTTSHRLDSRPAPISSWEGMTVCWVHPARRQGLQKASSVTRERVTFPGKCKKSFNNIEKLNSMSREALEREKEYHKAICPKKPSEKNKALRERAYIIDEARYERCRKLGWKQTAASHELDKNNGKKECVSQRSWRQIRDTIFPNDTVTVDESHELVARVENETRNEMFLAQFQDRNSHVPTQIEISTISQPPPTADNTSHLSTILSEVTAPLTGPTTIAFSDPGPDGKDDMFEFLPREMENLDYVLPPIPNFQEYEFANSLTGTGEWDTGNPGPEQELDMDLDQWFK</sequence>
<accession>F9G5Z6</accession>
<dbReference type="AlphaFoldDB" id="F9G5Z6"/>
<dbReference type="EMBL" id="AFQF01003485">
    <property type="protein sequence ID" value="EGU75418.1"/>
    <property type="molecule type" value="Genomic_DNA"/>
</dbReference>
<organism evidence="2">
    <name type="scientific">Fusarium oxysporum (strain Fo5176)</name>
    <name type="common">Fusarium vascular wilt</name>
    <dbReference type="NCBI Taxonomy" id="660025"/>
    <lineage>
        <taxon>Eukaryota</taxon>
        <taxon>Fungi</taxon>
        <taxon>Dikarya</taxon>
        <taxon>Ascomycota</taxon>
        <taxon>Pezizomycotina</taxon>
        <taxon>Sordariomycetes</taxon>
        <taxon>Hypocreomycetidae</taxon>
        <taxon>Hypocreales</taxon>
        <taxon>Nectriaceae</taxon>
        <taxon>Fusarium</taxon>
        <taxon>Fusarium oxysporum species complex</taxon>
    </lineage>
</organism>
<dbReference type="PaxDb" id="5507-FOXG_03766P0"/>
<feature type="compositionally biased region" description="Acidic residues" evidence="1">
    <location>
        <begin position="341"/>
        <end position="352"/>
    </location>
</feature>
<reference evidence="2" key="1">
    <citation type="journal article" date="2012" name="Mol. Plant Microbe Interact.">
        <title>A highly conserved effector in Fusarium oxysporum is required for full virulence on Arabidopsis.</title>
        <authorList>
            <person name="Thatcher L.F."/>
            <person name="Gardiner D.M."/>
            <person name="Kazan K."/>
            <person name="Manners J."/>
        </authorList>
    </citation>
    <scope>NUCLEOTIDE SEQUENCE [LARGE SCALE GENOMIC DNA]</scope>
    <source>
        <strain evidence="2">Fo5176</strain>
    </source>
</reference>
<name>F9G5Z6_FUSOF</name>
<evidence type="ECO:0000256" key="1">
    <source>
        <dbReference type="SAM" id="MobiDB-lite"/>
    </source>
</evidence>
<dbReference type="OrthoDB" id="5043346at2759"/>
<gene>
    <name evidence="2" type="ORF">FOXB_14078</name>
</gene>
<protein>
    <submittedName>
        <fullName evidence="2">Uncharacterized protein</fullName>
    </submittedName>
</protein>
<feature type="region of interest" description="Disordered" evidence="1">
    <location>
        <begin position="327"/>
        <end position="352"/>
    </location>
</feature>
<evidence type="ECO:0000313" key="2">
    <source>
        <dbReference type="EMBL" id="EGU75418.1"/>
    </source>
</evidence>
<comment type="caution">
    <text evidence="2">The sequence shown here is derived from an EMBL/GenBank/DDBJ whole genome shotgun (WGS) entry which is preliminary data.</text>
</comment>